<comment type="caution">
    <text evidence="2">The sequence shown here is derived from an EMBL/GenBank/DDBJ whole genome shotgun (WGS) entry which is preliminary data.</text>
</comment>
<dbReference type="OrthoDB" id="2283086at2759"/>
<organism evidence="2 3">
    <name type="scientific">Syncephalastrum racemosum</name>
    <name type="common">Filamentous fungus</name>
    <dbReference type="NCBI Taxonomy" id="13706"/>
    <lineage>
        <taxon>Eukaryota</taxon>
        <taxon>Fungi</taxon>
        <taxon>Fungi incertae sedis</taxon>
        <taxon>Mucoromycota</taxon>
        <taxon>Mucoromycotina</taxon>
        <taxon>Mucoromycetes</taxon>
        <taxon>Mucorales</taxon>
        <taxon>Syncephalastraceae</taxon>
        <taxon>Syncephalastrum</taxon>
    </lineage>
</organism>
<evidence type="ECO:0000313" key="2">
    <source>
        <dbReference type="EMBL" id="ORZ01735.1"/>
    </source>
</evidence>
<feature type="compositionally biased region" description="Polar residues" evidence="1">
    <location>
        <begin position="1"/>
        <end position="10"/>
    </location>
</feature>
<dbReference type="Proteomes" id="UP000242180">
    <property type="component" value="Unassembled WGS sequence"/>
</dbReference>
<keyword evidence="3" id="KW-1185">Reference proteome</keyword>
<dbReference type="InParanoid" id="A0A1X2HQS2"/>
<feature type="region of interest" description="Disordered" evidence="1">
    <location>
        <begin position="1"/>
        <end position="24"/>
    </location>
</feature>
<evidence type="ECO:0000256" key="1">
    <source>
        <dbReference type="SAM" id="MobiDB-lite"/>
    </source>
</evidence>
<name>A0A1X2HQS2_SYNRA</name>
<dbReference type="AlphaFoldDB" id="A0A1X2HQS2"/>
<accession>A0A1X2HQS2</accession>
<protein>
    <submittedName>
        <fullName evidence="2">Uncharacterized protein</fullName>
    </submittedName>
</protein>
<reference evidence="2 3" key="1">
    <citation type="submission" date="2016-07" db="EMBL/GenBank/DDBJ databases">
        <title>Pervasive Adenine N6-methylation of Active Genes in Fungi.</title>
        <authorList>
            <consortium name="DOE Joint Genome Institute"/>
            <person name="Mondo S.J."/>
            <person name="Dannebaum R.O."/>
            <person name="Kuo R.C."/>
            <person name="Labutti K."/>
            <person name="Haridas S."/>
            <person name="Kuo A."/>
            <person name="Salamov A."/>
            <person name="Ahrendt S.R."/>
            <person name="Lipzen A."/>
            <person name="Sullivan W."/>
            <person name="Andreopoulos W.B."/>
            <person name="Clum A."/>
            <person name="Lindquist E."/>
            <person name="Daum C."/>
            <person name="Ramamoorthy G.K."/>
            <person name="Gryganskyi A."/>
            <person name="Culley D."/>
            <person name="Magnuson J.K."/>
            <person name="James T.Y."/>
            <person name="O'Malley M.A."/>
            <person name="Stajich J.E."/>
            <person name="Spatafora J.W."/>
            <person name="Visel A."/>
            <person name="Grigoriev I.V."/>
        </authorList>
    </citation>
    <scope>NUCLEOTIDE SEQUENCE [LARGE SCALE GENOMIC DNA]</scope>
    <source>
        <strain evidence="2 3">NRRL 2496</strain>
    </source>
</reference>
<dbReference type="EMBL" id="MCGN01000002">
    <property type="protein sequence ID" value="ORZ01735.1"/>
    <property type="molecule type" value="Genomic_DNA"/>
</dbReference>
<sequence length="202" mass="22077">MSAHIQSDASMSVDMGPESSALPDQVDPHTARILYRTTAVEEFKYAMKPCELQTTEHIDGTAGKFNNDQLMPATVFTVYDLPHNMGYGTGANALGKLTSRFLQALAIAIMNTTTTKFDQALESFMLAQSNMSKDKTSDSWTTMENTVERLRVNLEKGTSNPCEIASAVNFSALATEASKAVVPANARIRKDVISRLKILYGD</sequence>
<proteinExistence type="predicted"/>
<evidence type="ECO:0000313" key="3">
    <source>
        <dbReference type="Proteomes" id="UP000242180"/>
    </source>
</evidence>
<gene>
    <name evidence="2" type="ORF">BCR43DRAFT_522522</name>
</gene>